<feature type="compositionally biased region" description="Basic and acidic residues" evidence="12">
    <location>
        <begin position="357"/>
        <end position="368"/>
    </location>
</feature>
<evidence type="ECO:0000256" key="2">
    <source>
        <dbReference type="ARBA" id="ARBA00004246"/>
    </source>
</evidence>
<dbReference type="InterPro" id="IPR050384">
    <property type="entry name" value="Endophilin_SH3RF"/>
</dbReference>
<dbReference type="GO" id="GO:0005737">
    <property type="term" value="C:cytoplasm"/>
    <property type="evidence" value="ECO:0007669"/>
    <property type="project" value="UniProtKB-SubCell"/>
</dbReference>
<evidence type="ECO:0000313" key="16">
    <source>
        <dbReference type="Proteomes" id="UP000002280"/>
    </source>
</evidence>
<feature type="region of interest" description="Disordered" evidence="12">
    <location>
        <begin position="590"/>
        <end position="643"/>
    </location>
</feature>
<dbReference type="FunFam" id="2.30.30.40:FF:000003">
    <property type="entry name" value="Sorbin and SH3 domain-containing protein 1 isoform 2"/>
    <property type="match status" value="1"/>
</dbReference>
<comment type="subcellular location">
    <subcellularLocation>
        <location evidence="2">Cell junction</location>
        <location evidence="2">Focal adhesion</location>
    </subcellularLocation>
    <subcellularLocation>
        <location evidence="1">Cell membrane</location>
    </subcellularLocation>
    <subcellularLocation>
        <location evidence="3">Cytoplasm</location>
    </subcellularLocation>
</comment>
<dbReference type="SMART" id="SM00459">
    <property type="entry name" value="Sorb"/>
    <property type="match status" value="1"/>
</dbReference>
<reference evidence="15" key="2">
    <citation type="submission" date="2025-08" db="UniProtKB">
        <authorList>
            <consortium name="Ensembl"/>
        </authorList>
    </citation>
    <scope>IDENTIFICATION</scope>
</reference>
<dbReference type="SUPFAM" id="SSF50044">
    <property type="entry name" value="SH3-domain"/>
    <property type="match status" value="3"/>
</dbReference>
<feature type="compositionally biased region" description="Polar residues" evidence="12">
    <location>
        <begin position="84"/>
        <end position="97"/>
    </location>
</feature>
<dbReference type="InterPro" id="IPR036028">
    <property type="entry name" value="SH3-like_dom_sf"/>
</dbReference>
<dbReference type="AlphaFoldDB" id="A0A5F8GGP5"/>
<keyword evidence="10" id="KW-0472">Membrane</keyword>
<evidence type="ECO:0000256" key="6">
    <source>
        <dbReference type="ARBA" id="ARBA00022490"/>
    </source>
</evidence>
<evidence type="ECO:0000256" key="4">
    <source>
        <dbReference type="ARBA" id="ARBA00022443"/>
    </source>
</evidence>
<accession>A0A5F8GGP5</accession>
<feature type="compositionally biased region" description="Low complexity" evidence="12">
    <location>
        <begin position="226"/>
        <end position="241"/>
    </location>
</feature>
<feature type="domain" description="SH3" evidence="13">
    <location>
        <begin position="780"/>
        <end position="841"/>
    </location>
</feature>
<dbReference type="PANTHER" id="PTHR14167">
    <property type="entry name" value="SH3 DOMAIN-CONTAINING"/>
    <property type="match status" value="1"/>
</dbReference>
<evidence type="ECO:0000256" key="1">
    <source>
        <dbReference type="ARBA" id="ARBA00004236"/>
    </source>
</evidence>
<feature type="compositionally biased region" description="Basic and acidic residues" evidence="12">
    <location>
        <begin position="513"/>
        <end position="537"/>
    </location>
</feature>
<feature type="compositionally biased region" description="Pro residues" evidence="12">
    <location>
        <begin position="242"/>
        <end position="254"/>
    </location>
</feature>
<dbReference type="Pfam" id="PF14604">
    <property type="entry name" value="SH3_9"/>
    <property type="match status" value="1"/>
</dbReference>
<protein>
    <submittedName>
        <fullName evidence="15">Sorbin and SH3 domain containing 1</fullName>
    </submittedName>
</protein>
<feature type="region of interest" description="Disordered" evidence="12">
    <location>
        <begin position="198"/>
        <end position="305"/>
    </location>
</feature>
<keyword evidence="7" id="KW-0597">Phosphoprotein</keyword>
<keyword evidence="16" id="KW-1185">Reference proteome</keyword>
<evidence type="ECO:0000259" key="13">
    <source>
        <dbReference type="PROSITE" id="PS50002"/>
    </source>
</evidence>
<feature type="domain" description="SH3" evidence="13">
    <location>
        <begin position="706"/>
        <end position="765"/>
    </location>
</feature>
<feature type="region of interest" description="Disordered" evidence="12">
    <location>
        <begin position="1033"/>
        <end position="1053"/>
    </location>
</feature>
<evidence type="ECO:0000256" key="3">
    <source>
        <dbReference type="ARBA" id="ARBA00004496"/>
    </source>
</evidence>
<feature type="compositionally biased region" description="Polar residues" evidence="12">
    <location>
        <begin position="269"/>
        <end position="291"/>
    </location>
</feature>
<dbReference type="Gene3D" id="2.30.30.40">
    <property type="entry name" value="SH3 Domains"/>
    <property type="match status" value="3"/>
</dbReference>
<keyword evidence="9" id="KW-0965">Cell junction</keyword>
<dbReference type="CDD" id="cd11919">
    <property type="entry name" value="SH3_Sorbs1_1"/>
    <property type="match status" value="1"/>
</dbReference>
<dbReference type="Pfam" id="PF02208">
    <property type="entry name" value="Sorb"/>
    <property type="match status" value="1"/>
</dbReference>
<feature type="region of interest" description="Disordered" evidence="12">
    <location>
        <begin position="1115"/>
        <end position="1157"/>
    </location>
</feature>
<keyword evidence="5" id="KW-1003">Cell membrane</keyword>
<feature type="region of interest" description="Disordered" evidence="12">
    <location>
        <begin position="319"/>
        <end position="387"/>
    </location>
</feature>
<feature type="domain" description="SoHo" evidence="14">
    <location>
        <begin position="369"/>
        <end position="472"/>
    </location>
</feature>
<dbReference type="PRINTS" id="PR00452">
    <property type="entry name" value="SH3DOMAIN"/>
</dbReference>
<feature type="compositionally biased region" description="Polar residues" evidence="12">
    <location>
        <begin position="1140"/>
        <end position="1157"/>
    </location>
</feature>
<reference evidence="15 16" key="1">
    <citation type="journal article" date="2007" name="Nature">
        <title>Genome of the marsupial Monodelphis domestica reveals innovation in non-coding sequences.</title>
        <authorList>
            <person name="Mikkelsen T.S."/>
            <person name="Wakefield M.J."/>
            <person name="Aken B."/>
            <person name="Amemiya C.T."/>
            <person name="Chang J.L."/>
            <person name="Duke S."/>
            <person name="Garber M."/>
            <person name="Gentles A.J."/>
            <person name="Goodstadt L."/>
            <person name="Heger A."/>
            <person name="Jurka J."/>
            <person name="Kamal M."/>
            <person name="Mauceli E."/>
            <person name="Searle S.M."/>
            <person name="Sharpe T."/>
            <person name="Baker M.L."/>
            <person name="Batzer M.A."/>
            <person name="Benos P.V."/>
            <person name="Belov K."/>
            <person name="Clamp M."/>
            <person name="Cook A."/>
            <person name="Cuff J."/>
            <person name="Das R."/>
            <person name="Davidow L."/>
            <person name="Deakin J.E."/>
            <person name="Fazzari M.J."/>
            <person name="Glass J.L."/>
            <person name="Grabherr M."/>
            <person name="Greally J.M."/>
            <person name="Gu W."/>
            <person name="Hore T.A."/>
            <person name="Huttley G.A."/>
            <person name="Kleber M."/>
            <person name="Jirtle R.L."/>
            <person name="Koina E."/>
            <person name="Lee J.T."/>
            <person name="Mahony S."/>
            <person name="Marra M.A."/>
            <person name="Miller R.D."/>
            <person name="Nicholls R.D."/>
            <person name="Oda M."/>
            <person name="Papenfuss A.T."/>
            <person name="Parra Z.E."/>
            <person name="Pollock D.D."/>
            <person name="Ray D.A."/>
            <person name="Schein J.E."/>
            <person name="Speed T.P."/>
            <person name="Thompson K."/>
            <person name="VandeBerg J.L."/>
            <person name="Wade C.M."/>
            <person name="Walker J.A."/>
            <person name="Waters P.D."/>
            <person name="Webber C."/>
            <person name="Weidman J.R."/>
            <person name="Xie X."/>
            <person name="Zody M.C."/>
            <person name="Baldwin J."/>
            <person name="Abdouelleil A."/>
            <person name="Abdulkadir J."/>
            <person name="Abebe A."/>
            <person name="Abera B."/>
            <person name="Abreu J."/>
            <person name="Acer S.C."/>
            <person name="Aftuck L."/>
            <person name="Alexander A."/>
            <person name="An P."/>
            <person name="Anderson E."/>
            <person name="Anderson S."/>
            <person name="Arachi H."/>
            <person name="Azer M."/>
            <person name="Bachantsang P."/>
            <person name="Barry A."/>
            <person name="Bayul T."/>
            <person name="Berlin A."/>
            <person name="Bessette D."/>
            <person name="Bloom T."/>
            <person name="Bloom T."/>
            <person name="Boguslavskiy L."/>
            <person name="Bonnet C."/>
            <person name="Boukhgalter B."/>
            <person name="Bourzgui I."/>
            <person name="Brown A."/>
            <person name="Cahill P."/>
            <person name="Channer S."/>
            <person name="Cheshatsang Y."/>
            <person name="Chuda L."/>
            <person name="Citroen M."/>
            <person name="Collymore A."/>
            <person name="Cooke P."/>
            <person name="Costello M."/>
            <person name="D'Aco K."/>
            <person name="Daza R."/>
            <person name="De Haan G."/>
            <person name="DeGray S."/>
            <person name="DeMaso C."/>
            <person name="Dhargay N."/>
            <person name="Dooley K."/>
            <person name="Dooley E."/>
            <person name="Doricent M."/>
            <person name="Dorje P."/>
            <person name="Dorjee K."/>
            <person name="Dupes A."/>
            <person name="Elong R."/>
            <person name="Falk J."/>
            <person name="Farina A."/>
            <person name="Faro S."/>
            <person name="Ferguson D."/>
            <person name="Fisher S."/>
            <person name="Foley C.D."/>
            <person name="Franke A."/>
            <person name="Friedrich D."/>
            <person name="Gadbois L."/>
            <person name="Gearin G."/>
            <person name="Gearin C.R."/>
            <person name="Giannoukos G."/>
            <person name="Goode T."/>
            <person name="Graham J."/>
            <person name="Grandbois E."/>
            <person name="Grewal S."/>
            <person name="Gyaltsen K."/>
            <person name="Hafez N."/>
            <person name="Hagos B."/>
            <person name="Hall J."/>
            <person name="Henson C."/>
            <person name="Hollinger A."/>
            <person name="Honan T."/>
            <person name="Huard M.D."/>
            <person name="Hughes L."/>
            <person name="Hurhula B."/>
            <person name="Husby M.E."/>
            <person name="Kamat A."/>
            <person name="Kanga B."/>
            <person name="Kashin S."/>
            <person name="Khazanovich D."/>
            <person name="Kisner P."/>
            <person name="Lance K."/>
            <person name="Lara M."/>
            <person name="Lee W."/>
            <person name="Lennon N."/>
            <person name="Letendre F."/>
            <person name="LeVine R."/>
            <person name="Lipovsky A."/>
            <person name="Liu X."/>
            <person name="Liu J."/>
            <person name="Liu S."/>
            <person name="Lokyitsang T."/>
            <person name="Lokyitsang Y."/>
            <person name="Lubonja R."/>
            <person name="Lui A."/>
            <person name="MacDonald P."/>
            <person name="Magnisalis V."/>
            <person name="Maru K."/>
            <person name="Matthews C."/>
            <person name="McCusker W."/>
            <person name="McDonough S."/>
            <person name="Mehta T."/>
            <person name="Meldrim J."/>
            <person name="Meneus L."/>
            <person name="Mihai O."/>
            <person name="Mihalev A."/>
            <person name="Mihova T."/>
            <person name="Mittelman R."/>
            <person name="Mlenga V."/>
            <person name="Montmayeur A."/>
            <person name="Mulrain L."/>
            <person name="Navidi A."/>
            <person name="Naylor J."/>
            <person name="Negash T."/>
            <person name="Nguyen T."/>
            <person name="Nguyen N."/>
            <person name="Nicol R."/>
            <person name="Norbu C."/>
            <person name="Norbu N."/>
            <person name="Novod N."/>
            <person name="O'Neill B."/>
            <person name="Osman S."/>
            <person name="Markiewicz E."/>
            <person name="Oyono O.L."/>
            <person name="Patti C."/>
            <person name="Phunkhang P."/>
            <person name="Pierre F."/>
            <person name="Priest M."/>
            <person name="Raghuraman S."/>
            <person name="Rege F."/>
            <person name="Reyes R."/>
            <person name="Rise C."/>
            <person name="Rogov P."/>
            <person name="Ross K."/>
            <person name="Ryan E."/>
            <person name="Settipalli S."/>
            <person name="Shea T."/>
            <person name="Sherpa N."/>
            <person name="Shi L."/>
            <person name="Shih D."/>
            <person name="Sparrow T."/>
            <person name="Spaulding J."/>
            <person name="Stalker J."/>
            <person name="Stange-Thomann N."/>
            <person name="Stavropoulos S."/>
            <person name="Stone C."/>
            <person name="Strader C."/>
            <person name="Tesfaye S."/>
            <person name="Thomson T."/>
            <person name="Thoulutsang Y."/>
            <person name="Thoulutsang D."/>
            <person name="Topham K."/>
            <person name="Topping I."/>
            <person name="Tsamla T."/>
            <person name="Vassiliev H."/>
            <person name="Vo A."/>
            <person name="Wangchuk T."/>
            <person name="Wangdi T."/>
            <person name="Weiand M."/>
            <person name="Wilkinson J."/>
            <person name="Wilson A."/>
            <person name="Yadav S."/>
            <person name="Young G."/>
            <person name="Yu Q."/>
            <person name="Zembek L."/>
            <person name="Zhong D."/>
            <person name="Zimmer A."/>
            <person name="Zwirko Z."/>
            <person name="Jaffe D.B."/>
            <person name="Alvarez P."/>
            <person name="Brockman W."/>
            <person name="Butler J."/>
            <person name="Chin C."/>
            <person name="Gnerre S."/>
            <person name="MacCallum I."/>
            <person name="Graves J.A."/>
            <person name="Ponting C.P."/>
            <person name="Breen M."/>
            <person name="Samollow P.B."/>
            <person name="Lander E.S."/>
            <person name="Lindblad-Toh K."/>
        </authorList>
    </citation>
    <scope>NUCLEOTIDE SEQUENCE [LARGE SCALE GENOMIC DNA]</scope>
</reference>
<gene>
    <name evidence="15" type="primary">SORBS1</name>
</gene>
<feature type="region of interest" description="Disordered" evidence="12">
    <location>
        <begin position="861"/>
        <end position="885"/>
    </location>
</feature>
<name>A0A5F8GGP5_MONDO</name>
<evidence type="ECO:0000313" key="15">
    <source>
        <dbReference type="Ensembl" id="ENSMODP00000046647.1"/>
    </source>
</evidence>
<evidence type="ECO:0000259" key="14">
    <source>
        <dbReference type="PROSITE" id="PS50831"/>
    </source>
</evidence>
<dbReference type="GO" id="GO:0005925">
    <property type="term" value="C:focal adhesion"/>
    <property type="evidence" value="ECO:0007669"/>
    <property type="project" value="UniProtKB-SubCell"/>
</dbReference>
<feature type="compositionally biased region" description="Basic and acidic residues" evidence="12">
    <location>
        <begin position="1033"/>
        <end position="1051"/>
    </location>
</feature>
<reference evidence="15" key="3">
    <citation type="submission" date="2025-09" db="UniProtKB">
        <authorList>
            <consortium name="Ensembl"/>
        </authorList>
    </citation>
    <scope>IDENTIFICATION</scope>
</reference>
<feature type="domain" description="SH3" evidence="13">
    <location>
        <begin position="1160"/>
        <end position="1221"/>
    </location>
</feature>
<evidence type="ECO:0000256" key="12">
    <source>
        <dbReference type="SAM" id="MobiDB-lite"/>
    </source>
</evidence>
<dbReference type="Ensembl" id="ENSMODT00000084109.1">
    <property type="protein sequence ID" value="ENSMODP00000046647.1"/>
    <property type="gene ID" value="ENSMODG00000005240.4"/>
</dbReference>
<dbReference type="InterPro" id="IPR035606">
    <property type="entry name" value="SORBS1_SH3"/>
</dbReference>
<dbReference type="Proteomes" id="UP000002280">
    <property type="component" value="Chromosome 1"/>
</dbReference>
<sequence length="1221" mass="135762">MSSECEVDISKTVVNGLTSTSNGQEKATDDPLRARSISAVKIIPVKKVTNSSGLVLPPDMDPTKICTGKGMVTLRASSTHRESPSASPVSPQETVLSESKPGLEPENFPTDEWRLSSNADTNGNAQPSSLAAKGYRSVHPNLPSDKSQDATSSNTVQPGIIVVPLYLVNTDQGQEGTSRTPPPPLVALDQVATFPATASAGSPLTFPTLDDFIPPHLQRRSHHNQPASPSGSGPPVSQKAPSPSPPPPLVPPGPEALHRVSKADLPGAVSSTGADSLVNEVSSSRIGTDSQIFPPVSKPSSAYPSTTIVNPTIVLLQHNREQQKKLNNLTDPVPERRNEEKVDSAPTWEKVVQPSTRPDKVIKDESRRLVKSPQCLSDGSMDEVGIPLRNTERSKDWYKTMFKQIHKLNRDTPEENPYFPTYKFPELPEIQQKPEEDNPYSPTYQFPASTPSPKSEDDDSELYSPRYSYSEDTRIPFSVPRSKSEMEYIEAEKVVKRSATLPLPSRSTSLKSSPERNDWEPPDKKVDTRKYRAEPKSIYEYQPGKSSILTNEKMTRDISPEEIDLKNEPWYKFFSELEFGRPPPKKIWDYTPGDCSILPREDRKNTRASLTPETTAERSAYSYSPNIHAVKRESDMAPGDSTGLENERQIYKSVLEGGDIPLQGLSGLKRPSSTASTKDSESPRHFTPAEYLETTEDFIRRRHDDKEMRPARAKFDFKAQTLKELPLQKGDIVYIYKQIDQNWYEGEHHGRVGIFPRTYIELLPPAEKAQPKKMVPIQVLEYGDAVAKFNFNGDTQVEMSFRKGERITLIRQVDENWYEGRICGTTRQGIFPVTYVDVIKRPLLKNPVDYIDLPFSSPNRSTTASPQFPSHGKHHSPAPQSLPCSHQVLSPEMHAITSEWISLTVGVPGRSTPAVTPPLPPLPETSLYNPEYFTSSALASPTLSVSLPHSSISDLSSPSLLVSPFPPNPQRPSSTIHNVSAVLQSNEENMISSPSSTVKWDTSQPPLGNSNSVISELSDAFNNQVKFQQWQEENRQCSKKSNKEAGEHCPDGPKISKKSCLKPSELVKCMSTEQRLCDNTLGGSQSCQHLLSPIHRNEAEQRDTSAGVKHADLKVNQNGVRQPSHHSLSTGPDLTESEKSYVQPQAQQRRTTSDRSQNLQDLYSYQALYSYKPQNDDELELRDGDIVDVLEKCDDGWFVGTSRRTRQFGTFPGNYVKPLYL</sequence>
<feature type="region of interest" description="Disordered" evidence="12">
    <location>
        <begin position="662"/>
        <end position="693"/>
    </location>
</feature>
<evidence type="ECO:0000256" key="5">
    <source>
        <dbReference type="ARBA" id="ARBA00022475"/>
    </source>
</evidence>
<organism evidence="15 16">
    <name type="scientific">Monodelphis domestica</name>
    <name type="common">Gray short-tailed opossum</name>
    <dbReference type="NCBI Taxonomy" id="13616"/>
    <lineage>
        <taxon>Eukaryota</taxon>
        <taxon>Metazoa</taxon>
        <taxon>Chordata</taxon>
        <taxon>Craniata</taxon>
        <taxon>Vertebrata</taxon>
        <taxon>Euteleostomi</taxon>
        <taxon>Mammalia</taxon>
        <taxon>Metatheria</taxon>
        <taxon>Didelphimorphia</taxon>
        <taxon>Didelphidae</taxon>
        <taxon>Monodelphis</taxon>
    </lineage>
</organism>
<dbReference type="InterPro" id="IPR003127">
    <property type="entry name" value="SoHo_dom"/>
</dbReference>
<feature type="compositionally biased region" description="Polar residues" evidence="12">
    <location>
        <begin position="440"/>
        <end position="453"/>
    </location>
</feature>
<feature type="region of interest" description="Disordered" evidence="12">
    <location>
        <begin position="497"/>
        <end position="537"/>
    </location>
</feature>
<dbReference type="Bgee" id="ENSMODG00000005240">
    <property type="expression patterns" value="Expressed in heart and 19 other cell types or tissues"/>
</dbReference>
<keyword evidence="4 11" id="KW-0728">SH3 domain</keyword>
<evidence type="ECO:0000256" key="10">
    <source>
        <dbReference type="ARBA" id="ARBA00023136"/>
    </source>
</evidence>
<dbReference type="SMART" id="SM00326">
    <property type="entry name" value="SH3"/>
    <property type="match status" value="3"/>
</dbReference>
<dbReference type="Pfam" id="PF00018">
    <property type="entry name" value="SH3_1"/>
    <property type="match status" value="1"/>
</dbReference>
<dbReference type="CDD" id="cd11916">
    <property type="entry name" value="SH3_Sorbs1_3"/>
    <property type="match status" value="1"/>
</dbReference>
<evidence type="ECO:0000256" key="7">
    <source>
        <dbReference type="ARBA" id="ARBA00022553"/>
    </source>
</evidence>
<evidence type="ECO:0000256" key="8">
    <source>
        <dbReference type="ARBA" id="ARBA00022737"/>
    </source>
</evidence>
<dbReference type="GO" id="GO:0005886">
    <property type="term" value="C:plasma membrane"/>
    <property type="evidence" value="ECO:0007669"/>
    <property type="project" value="UniProtKB-SubCell"/>
</dbReference>
<feature type="region of interest" description="Disordered" evidence="12">
    <location>
        <begin position="70"/>
        <end position="156"/>
    </location>
</feature>
<dbReference type="PROSITE" id="PS50831">
    <property type="entry name" value="SOHO"/>
    <property type="match status" value="1"/>
</dbReference>
<dbReference type="Pfam" id="PF07653">
    <property type="entry name" value="SH3_2"/>
    <property type="match status" value="1"/>
</dbReference>
<feature type="compositionally biased region" description="Polar residues" evidence="12">
    <location>
        <begin position="115"/>
        <end position="129"/>
    </location>
</feature>
<dbReference type="InterPro" id="IPR035610">
    <property type="entry name" value="SORBS1_SH3_1"/>
</dbReference>
<keyword evidence="6" id="KW-0963">Cytoplasm</keyword>
<evidence type="ECO:0000256" key="9">
    <source>
        <dbReference type="ARBA" id="ARBA00022949"/>
    </source>
</evidence>
<feature type="compositionally biased region" description="Basic and acidic residues" evidence="12">
    <location>
        <begin position="333"/>
        <end position="343"/>
    </location>
</feature>
<dbReference type="PANTHER" id="PTHR14167:SF64">
    <property type="entry name" value="SORBIN AND SH3 DOMAIN-CONTAINING PROTEIN 1"/>
    <property type="match status" value="1"/>
</dbReference>
<dbReference type="GeneTree" id="ENSGT00940000158658"/>
<dbReference type="InterPro" id="IPR001452">
    <property type="entry name" value="SH3_domain"/>
</dbReference>
<keyword evidence="8" id="KW-0677">Repeat</keyword>
<evidence type="ECO:0000256" key="11">
    <source>
        <dbReference type="PROSITE-ProRule" id="PRU00192"/>
    </source>
</evidence>
<feature type="region of interest" description="Disordered" evidence="12">
    <location>
        <begin position="408"/>
        <end position="468"/>
    </location>
</feature>
<dbReference type="FunFam" id="2.30.30.40:FF:000001">
    <property type="entry name" value="Sorbin and SH3 domain-containing protein 1 isoform 2"/>
    <property type="match status" value="1"/>
</dbReference>
<dbReference type="InterPro" id="IPR035611">
    <property type="entry name" value="SORBS1_SH3_2"/>
</dbReference>
<proteinExistence type="predicted"/>
<dbReference type="FunFam" id="2.30.30.40:FF:000004">
    <property type="entry name" value="Sorbin and SH3 domain-containing protein 1 isoform 2"/>
    <property type="match status" value="1"/>
</dbReference>
<dbReference type="PROSITE" id="PS50002">
    <property type="entry name" value="SH3"/>
    <property type="match status" value="3"/>
</dbReference>
<feature type="compositionally biased region" description="Polar residues" evidence="12">
    <location>
        <begin position="1115"/>
        <end position="1132"/>
    </location>
</feature>
<dbReference type="CDD" id="cd11922">
    <property type="entry name" value="SH3_Sorbs1_2"/>
    <property type="match status" value="1"/>
</dbReference>